<dbReference type="Pfam" id="PF18962">
    <property type="entry name" value="Por_Secre_tail"/>
    <property type="match status" value="1"/>
</dbReference>
<dbReference type="InterPro" id="IPR036116">
    <property type="entry name" value="FN3_sf"/>
</dbReference>
<dbReference type="SUPFAM" id="SSF49265">
    <property type="entry name" value="Fibronectin type III"/>
    <property type="match status" value="4"/>
</dbReference>
<keyword evidence="3" id="KW-0732">Signal</keyword>
<evidence type="ECO:0000256" key="1">
    <source>
        <dbReference type="ARBA" id="ARBA00022737"/>
    </source>
</evidence>
<sequence length="2061" mass="228055">MKPLTVIAFFSQKMLTLIATLLFLSSTAYGQDSLSNITGEKPVYHKFKRLKDDPVARQQFEHLMLEDPITHEIPANIFDQEKAFIQNIHFQSAKRASLFSSNTPAPKWLKRGPFNVGGRTRALAIDKTNENIILAGGVAGGLWRSIDGGDSWTKVTDPTDRQSITCIAQDPRPHFSNVWYYGSGEVYGNSASGGGAVYRGNGIYKSTDGGVSWTALSGTTFDPTISGGDFQYTSSIVISDDGGIYVAHQGGISRSLDGGMTWNKVIENTSSIYTEIEKNTTGKLFATLSNHGYFISDDGENWTDITPSQVAAIGLNRTVLSASPSNPDVVYFFAHTPGKGTNSHMLFKYSVSNDTWLDRTANLPAYGGYVGNLSQGSYNQYIEVKPNDENVVFIGSTNLYRSTDGFASTANTTWIGGYAPVNNVSQYANHHPDNHAMVFLPSNSDIVITSHDGGVSKSKNIMADVVNWQFLNNGYYTTQAYAIAIDEDTEGDARIMAGFQDNGKWYTNASATDADWIEEFAGGDGCYVAIVPGEHIRYTSTQYGKILRFKGDDPTKPVDYDGIQPRNASGQLFVHPYILDPNDANVMYYPAKNKLWYNLSLSSINSGYTFNGTTTGWALYDNVSTSGTITAVAASKNPQNIVVVGTGNGNIYRINNARSKSSSVDHISSGKGLPSAFVSCVAVNPKNADHIVVVYSNYQTKSIYQTKDGGVTWTHVSGNLEENEDGSGAGPSVRWAEFHQPKDGEEGLFVGTSVGLYYSPLSSISENTEWMQQGEKEIGDGVVTMIKTREDGLVVVATHSNGIFSAYFGVQSTPPLVKMNIDERTYSLGEVVEAIDLHDVFESQNQNDLVFEVITSDSSVIKTSISNDTLYIATNTATGTSAITLFAYDNTLSSKIQFKAKVENVVPALHSQVNQTGEIYRSQFFTDFNKAVYLADDITVPEGKNWVVSKINAYGRSTGQVVPKMEVFIYEDENGQPSENIVYSSGVVDVSDYDEGILTHVLATPLELTPGKYWISVAAVMSYSKEGSWFWKGTGEQETRGEKFYLIDPGNLFGRGYTDWTDPAEFNAEDTNLAFEVFGSTTGSSSIEELTALNASLLPDENIEVSWESIPHVSGYIIERAEDIEGPYQSVAKVNSNHISWIDKSAKPSGATYYYKVKAFSAEGVAENSPVASATLKNIPNPVENLKVELQNKSRYLSVSWEDNSETEDGFYVEYSLNPEKGFVPLAMVDRNTTTYEFTNNTLGSISYYIRVTAFNGSGRSTPVTSSIFTRLEAPGNVIYEEVTPSSLLFTWEDASALETGFLIEYSTDYGKTFPHSFVTDVDEESFLIEGLTKGFTYYFRIRAINGLLEGKLNSLFQLFVHTMSNSSKPDAVEEININASENAISLAWKDNIENELGFEVLRRKVGEEEYTLSASLEYNDSTFVDLEVEKGEMYEYVIKSYNSLGSSISTSVSAQVPINAPVIMSLEKVESGHQIIWNDLSDREEHYVVYRQEKTMDFEMLAVLDSSVTSYTDSLYQLNTEYTYKVASEKNGFYYDSECKSISTVPPVPVGLTGFALDTATQHTLSLTWDDTKSDEHGYKIFRKSGSDTEPQLIASVNADARAFKDSLLAENTTYTYYIQSYIFEVYSDNLELQATTLERVIPVPSQPYQLDLIYDSLDNTISLSWSDSSEVVKGYEVYRKLKNDTTSSLIASLSPDKFQVVDTDFDKYKDYIYSIAGFNEEGYSPHATINYVGKEMPKSSTEGEDPTTDEEGDTEEDPTTEDEGSTDEEGDTEEDPTTEDEGSTDEEGDTEEDPTTEDEGSTDEEGDTEEDPTTEDGGSTDEEGDTEEDPTTEDEGSTDEEDDTEEDPSTEDEGSTDEEEDNEEDPSTDDEDNTSEEDSVIVKAPSEIEATMLDDYLRISWKDNSLNEEGFHVCYYDSSSHKKVLLGTTEKNTNVFRDRRSFAEGTHVYYLRAFSSTSESEEIKFEYTHESTTVLDNFVTPLEAKVYPNPSNGIFAVDLDENWQNGVEVSVFSTSGRKVYQGRYNSNHIQLNIAHLYAGQYIVQFADGDKSIRKSIIKR</sequence>
<reference evidence="5 6" key="1">
    <citation type="submission" date="2020-04" db="EMBL/GenBank/DDBJ databases">
        <title>Flammeovirga sp. SR4, a novel species isolated from seawater.</title>
        <authorList>
            <person name="Wang X."/>
        </authorList>
    </citation>
    <scope>NUCLEOTIDE SEQUENCE [LARGE SCALE GENOMIC DNA]</scope>
    <source>
        <strain evidence="5 6">ATCC 23126</strain>
    </source>
</reference>
<feature type="chain" id="PRO_5030730688" evidence="3">
    <location>
        <begin position="31"/>
        <end position="2061"/>
    </location>
</feature>
<feature type="domain" description="Fibronectin type-III" evidence="4">
    <location>
        <begin position="1549"/>
        <end position="1642"/>
    </location>
</feature>
<proteinExistence type="predicted"/>
<dbReference type="InterPro" id="IPR015943">
    <property type="entry name" value="WD40/YVTN_repeat-like_dom_sf"/>
</dbReference>
<dbReference type="InterPro" id="IPR013783">
    <property type="entry name" value="Ig-like_fold"/>
</dbReference>
<dbReference type="PROSITE" id="PS50853">
    <property type="entry name" value="FN3"/>
    <property type="match status" value="4"/>
</dbReference>
<dbReference type="Gene3D" id="2.60.40.10">
    <property type="entry name" value="Immunoglobulins"/>
    <property type="match status" value="7"/>
</dbReference>
<protein>
    <submittedName>
        <fullName evidence="5">T9SS type A sorting domain-containing protein</fullName>
    </submittedName>
</protein>
<dbReference type="InterPro" id="IPR003961">
    <property type="entry name" value="FN3_dom"/>
</dbReference>
<evidence type="ECO:0000259" key="4">
    <source>
        <dbReference type="PROSITE" id="PS50853"/>
    </source>
</evidence>
<organism evidence="5 6">
    <name type="scientific">Flammeovirga aprica JL-4</name>
    <dbReference type="NCBI Taxonomy" id="694437"/>
    <lineage>
        <taxon>Bacteria</taxon>
        <taxon>Pseudomonadati</taxon>
        <taxon>Bacteroidota</taxon>
        <taxon>Cytophagia</taxon>
        <taxon>Cytophagales</taxon>
        <taxon>Flammeovirgaceae</taxon>
        <taxon>Flammeovirga</taxon>
    </lineage>
</organism>
<dbReference type="InterPro" id="IPR050991">
    <property type="entry name" value="ECM_Regulatory_Proteins"/>
</dbReference>
<dbReference type="SUPFAM" id="SSF110296">
    <property type="entry name" value="Oligoxyloglucan reducing end-specific cellobiohydrolase"/>
    <property type="match status" value="2"/>
</dbReference>
<keyword evidence="6" id="KW-1185">Reference proteome</keyword>
<evidence type="ECO:0000313" key="5">
    <source>
        <dbReference type="EMBL" id="NME66481.1"/>
    </source>
</evidence>
<feature type="region of interest" description="Disordered" evidence="2">
    <location>
        <begin position="1736"/>
        <end position="1888"/>
    </location>
</feature>
<dbReference type="CDD" id="cd15482">
    <property type="entry name" value="Sialidase_non-viral"/>
    <property type="match status" value="1"/>
</dbReference>
<feature type="domain" description="Fibronectin type-III" evidence="4">
    <location>
        <begin position="1648"/>
        <end position="1741"/>
    </location>
</feature>
<dbReference type="SMART" id="SM00060">
    <property type="entry name" value="FN3"/>
    <property type="match status" value="5"/>
</dbReference>
<dbReference type="PANTHER" id="PTHR46708">
    <property type="entry name" value="TENASCIN"/>
    <property type="match status" value="1"/>
</dbReference>
<dbReference type="EMBL" id="JABANE010000002">
    <property type="protein sequence ID" value="NME66481.1"/>
    <property type="molecule type" value="Genomic_DNA"/>
</dbReference>
<dbReference type="Gene3D" id="2.130.10.10">
    <property type="entry name" value="YVTN repeat-like/Quinoprotein amine dehydrogenase"/>
    <property type="match status" value="4"/>
</dbReference>
<evidence type="ECO:0000256" key="3">
    <source>
        <dbReference type="SAM" id="SignalP"/>
    </source>
</evidence>
<dbReference type="RefSeq" id="WP_169654234.1">
    <property type="nucleotide sequence ID" value="NZ_JABANE010000002.1"/>
</dbReference>
<comment type="caution">
    <text evidence="5">The sequence shown here is derived from an EMBL/GenBank/DDBJ whole genome shotgun (WGS) entry which is preliminary data.</text>
</comment>
<feature type="compositionally biased region" description="Acidic residues" evidence="2">
    <location>
        <begin position="1744"/>
        <end position="1881"/>
    </location>
</feature>
<feature type="domain" description="Fibronectin type-III" evidence="4">
    <location>
        <begin position="1182"/>
        <end position="1273"/>
    </location>
</feature>
<evidence type="ECO:0000256" key="2">
    <source>
        <dbReference type="SAM" id="MobiDB-lite"/>
    </source>
</evidence>
<dbReference type="NCBIfam" id="TIGR04183">
    <property type="entry name" value="Por_Secre_tail"/>
    <property type="match status" value="1"/>
</dbReference>
<feature type="domain" description="Fibronectin type-III" evidence="4">
    <location>
        <begin position="1274"/>
        <end position="1366"/>
    </location>
</feature>
<dbReference type="Proteomes" id="UP000576082">
    <property type="component" value="Unassembled WGS sequence"/>
</dbReference>
<dbReference type="PANTHER" id="PTHR46708:SF2">
    <property type="entry name" value="FIBRONECTIN TYPE-III DOMAIN-CONTAINING PROTEIN"/>
    <property type="match status" value="1"/>
</dbReference>
<accession>A0A7X9RS12</accession>
<gene>
    <name evidence="5" type="ORF">HHU12_00765</name>
</gene>
<evidence type="ECO:0000313" key="6">
    <source>
        <dbReference type="Proteomes" id="UP000576082"/>
    </source>
</evidence>
<feature type="signal peptide" evidence="3">
    <location>
        <begin position="1"/>
        <end position="30"/>
    </location>
</feature>
<keyword evidence="1" id="KW-0677">Repeat</keyword>
<dbReference type="Pfam" id="PF00041">
    <property type="entry name" value="fn3"/>
    <property type="match status" value="1"/>
</dbReference>
<name>A0A7X9RS12_9BACT</name>
<dbReference type="CDD" id="cd00063">
    <property type="entry name" value="FN3"/>
    <property type="match status" value="4"/>
</dbReference>
<dbReference type="InterPro" id="IPR026444">
    <property type="entry name" value="Secre_tail"/>
</dbReference>